<proteinExistence type="inferred from homology"/>
<sequence>MNYSTIPIILCVLLFFAGVGIIPATAGVPGEVAYENSTATLNYTALDEGGNFNVSSIPFQAESVAKGSSSIKEDISEISYPDYVPGSVLVIYENDNQKTTSDSFDSAALSANAVVGATVTQEFVGGVLPGCQVVSLPDDITVDEAVSYYENQPGVAYAQPNYIYTIDAVPNDPYYSLQWGLQNTGQSTSGFPSTAGADISAEEAWDSTTGSDDIVIAVIDTGVDYLHDDLAANMWDDGSGNHGYDFVNDDNDPMDDNSHGTHCAGIIAAVGNNGVGVSGVCWDARIMALKVLNAEGTGTSTDDIEAINYAVTNGADILSCSWGGTGYDPALKEAIDNSGLLVVCAAGNDGTNNDDSPHYPSNYESPNILSVAATAPDDSLSSFSNYGATSVDVGAPGTNIYSTIPREISVGTSVYSDDFSSAAGWYEYDNTQSDREAWHLDTTTYISAASSLATGQYDNNWDQWIIKEDKISLVGLTNPVVRYQWLVDTQIYSDPAYLGISEDGSNFSFKGLSGKTGGFIEQTYDLTDFGGTDYTGKDIWIAFRLKSDASTTGRGVWVDDIQIGELNGPMTSVYGYKSGTSMATPMVSGVAGLVLAENPTYTAADLKEAIVDTADPIPALAGKCVSGGRINAYAGIAGRVNADFIVDATNATAPFLVNFTDISTGDPTDWAWDFGDDGISSDENPSHIYNTTGIYNVSLSVTNGAFSDTITKTGLVTILPPAPTAEFDLNRNLIVQTDNDTFSAGTYHSDLTYRLHAANTDLNTTLGNLVYRAAAENITWVDNPSYATWNTTNVEWDFPSEYVLFPGSGLDAQAKTSSSEANVYNHTITRINNVSLFRTDGGQRTNVSVVFNGLDFESVFVGFASANNTNVTTEIISDSVETNAPLAEPLPSGGDYHLKLDTAELFTGKEYYFTFDTGVFLNGSAVIHKPFVYIWEGMSHDGANIGETYKAEVPAALLPADASGFSVETNTSCEWNVTRQNNLLSVLNGSSVKVRTPPVADFSATPKTGDPSMTVTFTDLSTGDVDSWLWTFGDGTSSTEQSPVHTYTENGVYTVTLSVNGGESISTEDDYIRVTSLLLGDANSDGEVNQADTLRVLKEVVGMMTPPVQDTDEFEQTDVHWNSAIDIGDAMFIAQYKVGLRDKWFELV</sequence>
<dbReference type="SUPFAM" id="SSF52743">
    <property type="entry name" value="Subtilisin-like"/>
    <property type="match status" value="1"/>
</dbReference>
<dbReference type="PROSITE" id="PS00136">
    <property type="entry name" value="SUBTILASE_ASP"/>
    <property type="match status" value="1"/>
</dbReference>
<evidence type="ECO:0000259" key="8">
    <source>
        <dbReference type="PROSITE" id="PS50093"/>
    </source>
</evidence>
<dbReference type="InterPro" id="IPR000209">
    <property type="entry name" value="Peptidase_S8/S53_dom"/>
</dbReference>
<keyword evidence="11" id="KW-1185">Reference proteome</keyword>
<dbReference type="RefSeq" id="WP_274924993.1">
    <property type="nucleotide sequence ID" value="NZ_JAKELO010000002.1"/>
</dbReference>
<keyword evidence="2 6" id="KW-0645">Protease</keyword>
<dbReference type="InterPro" id="IPR015500">
    <property type="entry name" value="Peptidase_S8_subtilisin-rel"/>
</dbReference>
<gene>
    <name evidence="10" type="ORF">L0665_07025</name>
</gene>
<keyword evidence="3 6" id="KW-0378">Hydrolase</keyword>
<name>A0A9Q4KUK0_9EURY</name>
<dbReference type="Pfam" id="PF22148">
    <property type="entry name" value="Fervidolysin_NPro-like"/>
    <property type="match status" value="1"/>
</dbReference>
<comment type="caution">
    <text evidence="10">The sequence shown here is derived from an EMBL/GenBank/DDBJ whole genome shotgun (WGS) entry which is preliminary data.</text>
</comment>
<dbReference type="InterPro" id="IPR000601">
    <property type="entry name" value="PKD_dom"/>
</dbReference>
<dbReference type="Gene3D" id="2.60.40.10">
    <property type="entry name" value="Immunoglobulins"/>
    <property type="match status" value="2"/>
</dbReference>
<dbReference type="CDD" id="cd07473">
    <property type="entry name" value="Peptidases_S8_Subtilisin_like"/>
    <property type="match status" value="1"/>
</dbReference>
<dbReference type="InterPro" id="IPR023827">
    <property type="entry name" value="Peptidase_S8_Asp-AS"/>
</dbReference>
<feature type="domain" description="Dockerin" evidence="9">
    <location>
        <begin position="1075"/>
        <end position="1146"/>
    </location>
</feature>
<dbReference type="PANTHER" id="PTHR43806:SF11">
    <property type="entry name" value="CEREVISIN-RELATED"/>
    <property type="match status" value="1"/>
</dbReference>
<evidence type="ECO:0000256" key="7">
    <source>
        <dbReference type="RuleBase" id="RU003355"/>
    </source>
</evidence>
<dbReference type="PROSITE" id="PS51766">
    <property type="entry name" value="DOCKERIN"/>
    <property type="match status" value="1"/>
</dbReference>
<evidence type="ECO:0000256" key="1">
    <source>
        <dbReference type="ARBA" id="ARBA00011073"/>
    </source>
</evidence>
<accession>A0A9Q4KUK0</accession>
<dbReference type="InterPro" id="IPR022398">
    <property type="entry name" value="Peptidase_S8_His-AS"/>
</dbReference>
<dbReference type="CDD" id="cd00146">
    <property type="entry name" value="PKD"/>
    <property type="match status" value="2"/>
</dbReference>
<dbReference type="InterPro" id="IPR023828">
    <property type="entry name" value="Peptidase_S8_Ser-AS"/>
</dbReference>
<dbReference type="InterPro" id="IPR050131">
    <property type="entry name" value="Peptidase_S8_subtilisin-like"/>
</dbReference>
<evidence type="ECO:0000259" key="9">
    <source>
        <dbReference type="PROSITE" id="PS51766"/>
    </source>
</evidence>
<evidence type="ECO:0000256" key="6">
    <source>
        <dbReference type="PROSITE-ProRule" id="PRU01240"/>
    </source>
</evidence>
<evidence type="ECO:0000256" key="5">
    <source>
        <dbReference type="PIRSR" id="PIRSR615500-1"/>
    </source>
</evidence>
<protein>
    <submittedName>
        <fullName evidence="10">S8 family serine peptidase</fullName>
    </submittedName>
</protein>
<feature type="active site" description="Charge relay system" evidence="5 6">
    <location>
        <position position="220"/>
    </location>
</feature>
<dbReference type="SUPFAM" id="SSF63446">
    <property type="entry name" value="Type I dockerin domain"/>
    <property type="match status" value="1"/>
</dbReference>
<reference evidence="10" key="1">
    <citation type="submission" date="2022-01" db="EMBL/GenBank/DDBJ databases">
        <title>Draft genome of Methanogenium marinum DSM 15558.</title>
        <authorList>
            <person name="Chen S.-C."/>
            <person name="You Y.-T."/>
        </authorList>
    </citation>
    <scope>NUCLEOTIDE SEQUENCE</scope>
    <source>
        <strain evidence="10">DSM 15558</strain>
    </source>
</reference>
<dbReference type="InterPro" id="IPR035986">
    <property type="entry name" value="PKD_dom_sf"/>
</dbReference>
<keyword evidence="4 6" id="KW-0720">Serine protease</keyword>
<organism evidence="10 11">
    <name type="scientific">Methanogenium marinum</name>
    <dbReference type="NCBI Taxonomy" id="348610"/>
    <lineage>
        <taxon>Archaea</taxon>
        <taxon>Methanobacteriati</taxon>
        <taxon>Methanobacteriota</taxon>
        <taxon>Stenosarchaea group</taxon>
        <taxon>Methanomicrobia</taxon>
        <taxon>Methanomicrobiales</taxon>
        <taxon>Methanomicrobiaceae</taxon>
        <taxon>Methanogenium</taxon>
    </lineage>
</organism>
<dbReference type="SMART" id="SM00089">
    <property type="entry name" value="PKD"/>
    <property type="match status" value="2"/>
</dbReference>
<dbReference type="SUPFAM" id="SSF49299">
    <property type="entry name" value="PKD domain"/>
    <property type="match status" value="2"/>
</dbReference>
<dbReference type="PANTHER" id="PTHR43806">
    <property type="entry name" value="PEPTIDASE S8"/>
    <property type="match status" value="1"/>
</dbReference>
<dbReference type="FunFam" id="2.60.40.10:FF:000270">
    <property type="entry name" value="Cell surface protein"/>
    <property type="match status" value="2"/>
</dbReference>
<feature type="active site" description="Charge relay system" evidence="5 6">
    <location>
        <position position="581"/>
    </location>
</feature>
<dbReference type="InterPro" id="IPR013783">
    <property type="entry name" value="Ig-like_fold"/>
</dbReference>
<dbReference type="EMBL" id="JAKELO010000002">
    <property type="protein sequence ID" value="MDE4908362.1"/>
    <property type="molecule type" value="Genomic_DNA"/>
</dbReference>
<evidence type="ECO:0000256" key="2">
    <source>
        <dbReference type="ARBA" id="ARBA00022670"/>
    </source>
</evidence>
<evidence type="ECO:0000313" key="11">
    <source>
        <dbReference type="Proteomes" id="UP001143747"/>
    </source>
</evidence>
<dbReference type="GO" id="GO:0000272">
    <property type="term" value="P:polysaccharide catabolic process"/>
    <property type="evidence" value="ECO:0007669"/>
    <property type="project" value="InterPro"/>
</dbReference>
<evidence type="ECO:0000256" key="3">
    <source>
        <dbReference type="ARBA" id="ARBA00022801"/>
    </source>
</evidence>
<dbReference type="PROSITE" id="PS50093">
    <property type="entry name" value="PKD"/>
    <property type="match status" value="2"/>
</dbReference>
<dbReference type="PROSITE" id="PS00138">
    <property type="entry name" value="SUBTILASE_SER"/>
    <property type="match status" value="1"/>
</dbReference>
<dbReference type="Gene3D" id="3.40.50.200">
    <property type="entry name" value="Peptidase S8/S53 domain"/>
    <property type="match status" value="2"/>
</dbReference>
<evidence type="ECO:0000256" key="4">
    <source>
        <dbReference type="ARBA" id="ARBA00022825"/>
    </source>
</evidence>
<feature type="domain" description="PKD" evidence="8">
    <location>
        <begin position="640"/>
        <end position="718"/>
    </location>
</feature>
<dbReference type="PROSITE" id="PS00137">
    <property type="entry name" value="SUBTILASE_HIS"/>
    <property type="match status" value="1"/>
</dbReference>
<dbReference type="PRINTS" id="PR00723">
    <property type="entry name" value="SUBTILISIN"/>
</dbReference>
<dbReference type="Pfam" id="PF18911">
    <property type="entry name" value="PKD_4"/>
    <property type="match status" value="2"/>
</dbReference>
<dbReference type="InterPro" id="IPR036852">
    <property type="entry name" value="Peptidase_S8/S53_dom_sf"/>
</dbReference>
<dbReference type="GO" id="GO:0004252">
    <property type="term" value="F:serine-type endopeptidase activity"/>
    <property type="evidence" value="ECO:0007669"/>
    <property type="project" value="UniProtKB-UniRule"/>
</dbReference>
<dbReference type="AlphaFoldDB" id="A0A9Q4KUK0"/>
<dbReference type="InterPro" id="IPR034204">
    <property type="entry name" value="PfSUB1-like_cat_dom"/>
</dbReference>
<dbReference type="GO" id="GO:0006508">
    <property type="term" value="P:proteolysis"/>
    <property type="evidence" value="ECO:0007669"/>
    <property type="project" value="UniProtKB-KW"/>
</dbReference>
<feature type="domain" description="PKD" evidence="8">
    <location>
        <begin position="998"/>
        <end position="1060"/>
    </location>
</feature>
<dbReference type="Pfam" id="PF00082">
    <property type="entry name" value="Peptidase_S8"/>
    <property type="match status" value="2"/>
</dbReference>
<dbReference type="InterPro" id="IPR022409">
    <property type="entry name" value="PKD/Chitinase_dom"/>
</dbReference>
<dbReference type="InterPro" id="IPR036439">
    <property type="entry name" value="Dockerin_dom_sf"/>
</dbReference>
<dbReference type="Proteomes" id="UP001143747">
    <property type="component" value="Unassembled WGS sequence"/>
</dbReference>
<dbReference type="InterPro" id="IPR016134">
    <property type="entry name" value="Dockerin_dom"/>
</dbReference>
<dbReference type="InterPro" id="IPR054399">
    <property type="entry name" value="Fervidolysin-like_N_prodom"/>
</dbReference>
<evidence type="ECO:0000313" key="10">
    <source>
        <dbReference type="EMBL" id="MDE4908362.1"/>
    </source>
</evidence>
<dbReference type="PROSITE" id="PS51892">
    <property type="entry name" value="SUBTILASE"/>
    <property type="match status" value="1"/>
</dbReference>
<comment type="similarity">
    <text evidence="1 6 7">Belongs to the peptidase S8 family.</text>
</comment>
<feature type="active site" description="Charge relay system" evidence="5 6">
    <location>
        <position position="259"/>
    </location>
</feature>
<dbReference type="Gene3D" id="1.10.1330.10">
    <property type="entry name" value="Dockerin domain"/>
    <property type="match status" value="1"/>
</dbReference>